<geneLocation type="plasmid" evidence="4 5">
    <name>pW2_73_1</name>
</geneLocation>
<feature type="transmembrane region" description="Helical" evidence="1">
    <location>
        <begin position="109"/>
        <end position="125"/>
    </location>
</feature>
<evidence type="ECO:0000313" key="5">
    <source>
        <dbReference type="Proteomes" id="UP000663912"/>
    </source>
</evidence>
<accession>A0AAE7UTC9</accession>
<feature type="domain" description="EamA" evidence="2">
    <location>
        <begin position="16"/>
        <end position="147"/>
    </location>
</feature>
<reference evidence="3 6" key="1">
    <citation type="journal article" date="2020" name="Science">
        <title>Unexpected conservation and global transmission of agrobacterial virulence plasmids.</title>
        <authorList>
            <person name="Weisberg A.J."/>
            <person name="Davis E.W. 2nd"/>
            <person name="Tabima J."/>
            <person name="Belcher M.S."/>
            <person name="Miller M."/>
            <person name="Kuo C.H."/>
            <person name="Loper J.E."/>
            <person name="Grunwald N.J."/>
            <person name="Putnam M.L."/>
            <person name="Chang J.H."/>
        </authorList>
    </citation>
    <scope>NUCLEOTIDE SEQUENCE [LARGE SCALE GENOMIC DNA]</scope>
    <source>
        <strain evidence="3 6">A19/93</strain>
    </source>
</reference>
<dbReference type="RefSeq" id="WP_065700903.1">
    <property type="nucleotide sequence ID" value="NZ_CP049208.1"/>
</dbReference>
<keyword evidence="1" id="KW-0812">Transmembrane</keyword>
<name>A0AAE7UTC9_9HYPH</name>
<keyword evidence="4" id="KW-0614">Plasmid</keyword>
<dbReference type="EMBL" id="CP049208">
    <property type="protein sequence ID" value="QTG03341.1"/>
    <property type="molecule type" value="Genomic_DNA"/>
</dbReference>
<dbReference type="KEGG" id="arui:G6M88_23035"/>
<evidence type="ECO:0000313" key="3">
    <source>
        <dbReference type="EMBL" id="NTF39824.1"/>
    </source>
</evidence>
<feature type="transmembrane region" description="Helical" evidence="1">
    <location>
        <begin position="218"/>
        <end position="237"/>
    </location>
</feature>
<keyword evidence="1" id="KW-0472">Membrane</keyword>
<protein>
    <submittedName>
        <fullName evidence="4">DMT family transporter</fullName>
    </submittedName>
</protein>
<feature type="transmembrane region" description="Helical" evidence="1">
    <location>
        <begin position="188"/>
        <end position="206"/>
    </location>
</feature>
<evidence type="ECO:0000256" key="1">
    <source>
        <dbReference type="SAM" id="Phobius"/>
    </source>
</evidence>
<sequence>MSIPTNESSSTGRLMQGILLCILAYGFLSLQDAAMKWLVEDHSVTVSLFWRSLAVLLVCLALGRGRMVRDANRSSAKGLAIWRALVSIAAWVLYYIAARDLSLAEMTTIYFSAPVIVVILAVLILKERANALQWASVLIGFVGVLIATQPGGATQPMAIAMVLSAAVLWAYSYILMRQMGGRMRVGTQVMITNLVFVVAMGATLPWEGQMPEWSQIGAMALVGLVGGLGQLALFASFERASATVLAPFEYSGLIWAFLFSTLLWGTSPSNALVLGAVLITLSGIMGAYAAKHTSRMDQDA</sequence>
<feature type="transmembrane region" description="Helical" evidence="1">
    <location>
        <begin position="271"/>
        <end position="290"/>
    </location>
</feature>
<keyword evidence="6" id="KW-1185">Reference proteome</keyword>
<dbReference type="EMBL" id="JAAMCP010000017">
    <property type="protein sequence ID" value="NTF39824.1"/>
    <property type="molecule type" value="Genomic_DNA"/>
</dbReference>
<feature type="transmembrane region" description="Helical" evidence="1">
    <location>
        <begin position="79"/>
        <end position="97"/>
    </location>
</feature>
<dbReference type="InterPro" id="IPR037185">
    <property type="entry name" value="EmrE-like"/>
</dbReference>
<dbReference type="Pfam" id="PF00892">
    <property type="entry name" value="EamA"/>
    <property type="match status" value="2"/>
</dbReference>
<dbReference type="InterPro" id="IPR000620">
    <property type="entry name" value="EamA_dom"/>
</dbReference>
<dbReference type="Proteomes" id="UP000663912">
    <property type="component" value="Plasmid pW2_73_1"/>
</dbReference>
<dbReference type="GO" id="GO:0016020">
    <property type="term" value="C:membrane"/>
    <property type="evidence" value="ECO:0007669"/>
    <property type="project" value="InterPro"/>
</dbReference>
<evidence type="ECO:0000313" key="6">
    <source>
        <dbReference type="Proteomes" id="UP000822331"/>
    </source>
</evidence>
<dbReference type="PANTHER" id="PTHR22911:SF103">
    <property type="entry name" value="BLR2811 PROTEIN"/>
    <property type="match status" value="1"/>
</dbReference>
<feature type="transmembrane region" description="Helical" evidence="1">
    <location>
        <begin position="244"/>
        <end position="265"/>
    </location>
</feature>
<dbReference type="PANTHER" id="PTHR22911">
    <property type="entry name" value="ACYL-MALONYL CONDENSING ENZYME-RELATED"/>
    <property type="match status" value="1"/>
</dbReference>
<feature type="transmembrane region" description="Helical" evidence="1">
    <location>
        <begin position="48"/>
        <end position="67"/>
    </location>
</feature>
<evidence type="ECO:0000313" key="4">
    <source>
        <dbReference type="EMBL" id="QTG03341.1"/>
    </source>
</evidence>
<evidence type="ECO:0000259" key="2">
    <source>
        <dbReference type="Pfam" id="PF00892"/>
    </source>
</evidence>
<feature type="domain" description="EamA" evidence="2">
    <location>
        <begin position="157"/>
        <end position="282"/>
    </location>
</feature>
<proteinExistence type="predicted"/>
<gene>
    <name evidence="3" type="ORF">G6L72_24370</name>
    <name evidence="4" type="ORF">G6M88_23035</name>
</gene>
<keyword evidence="1" id="KW-1133">Transmembrane helix</keyword>
<dbReference type="AlphaFoldDB" id="A0AAE7UTC9"/>
<organism evidence="4 5">
    <name type="scientific">Agrobacterium rubi</name>
    <dbReference type="NCBI Taxonomy" id="28099"/>
    <lineage>
        <taxon>Bacteria</taxon>
        <taxon>Pseudomonadati</taxon>
        <taxon>Pseudomonadota</taxon>
        <taxon>Alphaproteobacteria</taxon>
        <taxon>Hyphomicrobiales</taxon>
        <taxon>Rhizobiaceae</taxon>
        <taxon>Rhizobium/Agrobacterium group</taxon>
        <taxon>Agrobacterium</taxon>
    </lineage>
</organism>
<feature type="transmembrane region" description="Helical" evidence="1">
    <location>
        <begin position="132"/>
        <end position="151"/>
    </location>
</feature>
<dbReference type="Proteomes" id="UP000822331">
    <property type="component" value="Unassembled WGS sequence"/>
</dbReference>
<dbReference type="SUPFAM" id="SSF103481">
    <property type="entry name" value="Multidrug resistance efflux transporter EmrE"/>
    <property type="match status" value="2"/>
</dbReference>
<reference evidence="4" key="2">
    <citation type="submission" date="2020-02" db="EMBL/GenBank/DDBJ databases">
        <title>Unexpected conservation and global transmission of agrobacterial virulence plasmids.</title>
        <authorList>
            <person name="Weisberg A.J."/>
            <person name="Davis E.W. II"/>
            <person name="Tabima J.R."/>
            <person name="Belcher M.S."/>
            <person name="Miller M."/>
            <person name="Kuo C.-H."/>
            <person name="Loper J.E."/>
            <person name="Grunwald N.J."/>
            <person name="Putnam M.L."/>
            <person name="Chang J.H."/>
        </authorList>
    </citation>
    <scope>NUCLEOTIDE SEQUENCE</scope>
    <source>
        <strain evidence="4">W2/73</strain>
        <plasmid evidence="4">pW2_73_1</plasmid>
    </source>
</reference>
<feature type="transmembrane region" description="Helical" evidence="1">
    <location>
        <begin position="12"/>
        <end position="28"/>
    </location>
</feature>
<feature type="transmembrane region" description="Helical" evidence="1">
    <location>
        <begin position="157"/>
        <end position="176"/>
    </location>
</feature>